<dbReference type="RefSeq" id="WP_006969297.1">
    <property type="nucleotide sequence ID" value="NZ_ABCS01000002.1"/>
</dbReference>
<feature type="region of interest" description="Disordered" evidence="1">
    <location>
        <begin position="25"/>
        <end position="46"/>
    </location>
</feature>
<dbReference type="STRING" id="391625.PPSIR1_22254"/>
<feature type="compositionally biased region" description="Basic and acidic residues" evidence="1">
    <location>
        <begin position="35"/>
        <end position="46"/>
    </location>
</feature>
<comment type="caution">
    <text evidence="2">The sequence shown here is derived from an EMBL/GenBank/DDBJ whole genome shotgun (WGS) entry which is preliminary data.</text>
</comment>
<gene>
    <name evidence="2" type="ORF">PPSIR1_22254</name>
</gene>
<sequence length="245" mass="27626">MSPTSPLALALACLGGCAPSRPIAPSCPEQARGSSDGRPEQAERSTDWRLDEAAFLPLLEDRALRERLWVMYTAAEPHAVRFAGGVERWKPVRLLIASDRALWWDHGLIEIPVAPDDTGVIAHELFHGSFHGSPLNAGRDAAWGEGFADAFRYLLELEVMGEDGSPWMRNMDQLAQLSDDELLVRRRDDETFRVYSYPALVILARVDRDIERFEALWFDLLERRRATDQDILAEEFGELLARPEG</sequence>
<organism evidence="2 3">
    <name type="scientific">Plesiocystis pacifica SIR-1</name>
    <dbReference type="NCBI Taxonomy" id="391625"/>
    <lineage>
        <taxon>Bacteria</taxon>
        <taxon>Pseudomonadati</taxon>
        <taxon>Myxococcota</taxon>
        <taxon>Polyangia</taxon>
        <taxon>Nannocystales</taxon>
        <taxon>Nannocystaceae</taxon>
        <taxon>Plesiocystis</taxon>
    </lineage>
</organism>
<evidence type="ECO:0000313" key="2">
    <source>
        <dbReference type="EMBL" id="EDM81686.1"/>
    </source>
</evidence>
<evidence type="ECO:0000313" key="3">
    <source>
        <dbReference type="Proteomes" id="UP000005801"/>
    </source>
</evidence>
<dbReference type="Proteomes" id="UP000005801">
    <property type="component" value="Unassembled WGS sequence"/>
</dbReference>
<dbReference type="EMBL" id="ABCS01000002">
    <property type="protein sequence ID" value="EDM81686.1"/>
    <property type="molecule type" value="Genomic_DNA"/>
</dbReference>
<dbReference type="AlphaFoldDB" id="A6FXU8"/>
<evidence type="ECO:0000256" key="1">
    <source>
        <dbReference type="SAM" id="MobiDB-lite"/>
    </source>
</evidence>
<dbReference type="SUPFAM" id="SSF55486">
    <property type="entry name" value="Metalloproteases ('zincins'), catalytic domain"/>
    <property type="match status" value="1"/>
</dbReference>
<reference evidence="2 3" key="1">
    <citation type="submission" date="2007-06" db="EMBL/GenBank/DDBJ databases">
        <authorList>
            <person name="Shimkets L."/>
            <person name="Ferriera S."/>
            <person name="Johnson J."/>
            <person name="Kravitz S."/>
            <person name="Beeson K."/>
            <person name="Sutton G."/>
            <person name="Rogers Y.-H."/>
            <person name="Friedman R."/>
            <person name="Frazier M."/>
            <person name="Venter J.C."/>
        </authorList>
    </citation>
    <scope>NUCLEOTIDE SEQUENCE [LARGE SCALE GENOMIC DNA]</scope>
    <source>
        <strain evidence="2 3">SIR-1</strain>
    </source>
</reference>
<keyword evidence="3" id="KW-1185">Reference proteome</keyword>
<protein>
    <submittedName>
        <fullName evidence="2">Uncharacterized protein</fullName>
    </submittedName>
</protein>
<dbReference type="OrthoDB" id="9891430at2"/>
<proteinExistence type="predicted"/>
<name>A6FXU8_9BACT</name>
<accession>A6FXU8</accession>